<dbReference type="InterPro" id="IPR018358">
    <property type="entry name" value="Disintegrin_CS"/>
</dbReference>
<keyword evidence="9" id="KW-0865">Zymogen</keyword>
<sequence length="612" mass="68676">MMQVLLVTICLAVFPYQGSSIILESGNINDYEVVYPKKVTALSKGAIQQPEQKYEDTMQYEFEVNGEPVVLHLEKNKDLFSEDYSETHYSPDGREITTNPPVEDHCYYHGRIQNDAHSSASISACNGLKGHFKLRGETYLIEPLKIPDSEAHAVYKYENIEKEDEAPKMCGVTHTNWESDDPIEASQLVATSEQRRFAKRFIEYILIVDHRMYVKYNNDSTAIRTWTYEMVNTVNEIFLPWNIRVPLVGLEIWNQGDLINVLSSASDTLNSFGEWRQRNLLNRKTHDNAHLLTGIDFDGSTVGLAYIGTMCQSKYSTAVVQDLSPTNLLAAIAVAHEMGHNLGIRHDTSFCTCHANSCIMAAYLSNQPSKYFSNCSEIQYERFLTQRNPHCIINKPLRTDIVSPPVCGNELLEVGEECDCGSPANCRDPCCDAALCKLHSWVECESGVCCDQCRFKRAGTVCRPARDDCDMAESCTGQSSECPVDNFHENGQPCLHNLGYCYNGKCPITLYQCIAFLGKNVVGVDESCFQHNRLGNSYAYCRKENGIKIPCAPEDEKCGRLYCSYNSFGNHISCLPCYRADEEDKGMVDEGTKCGDGKVCSNGHCVDLNIAY</sequence>
<dbReference type="FunFam" id="3.40.390.10:FF:000002">
    <property type="entry name" value="Disintegrin and metalloproteinase domain-containing protein 22"/>
    <property type="match status" value="1"/>
</dbReference>
<protein>
    <submittedName>
        <fullName evidence="18">Group III snake venom metalloproteinase</fullName>
    </submittedName>
</protein>
<dbReference type="SMART" id="SM00608">
    <property type="entry name" value="ACR"/>
    <property type="match status" value="1"/>
</dbReference>
<evidence type="ECO:0000259" key="17">
    <source>
        <dbReference type="PROSITE" id="PS50215"/>
    </source>
</evidence>
<dbReference type="Gene3D" id="3.40.390.10">
    <property type="entry name" value="Collagenase (Catalytic Domain)"/>
    <property type="match status" value="1"/>
</dbReference>
<dbReference type="Gene3D" id="4.10.70.10">
    <property type="entry name" value="Disintegrin domain"/>
    <property type="match status" value="1"/>
</dbReference>
<dbReference type="GO" id="GO:0005576">
    <property type="term" value="C:extracellular region"/>
    <property type="evidence" value="ECO:0007669"/>
    <property type="project" value="UniProtKB-SubCell"/>
</dbReference>
<evidence type="ECO:0000256" key="4">
    <source>
        <dbReference type="ARBA" id="ARBA00022656"/>
    </source>
</evidence>
<keyword evidence="10 14" id="KW-1015">Disulfide bond</keyword>
<dbReference type="SMR" id="E9KNB4"/>
<feature type="disulfide bond" evidence="14">
    <location>
        <begin position="353"/>
        <end position="358"/>
    </location>
</feature>
<dbReference type="EMBL" id="HM014306">
    <property type="protein sequence ID" value="ADW54356.1"/>
    <property type="molecule type" value="mRNA"/>
</dbReference>
<evidence type="ECO:0000256" key="15">
    <source>
        <dbReference type="SAM" id="SignalP"/>
    </source>
</evidence>
<dbReference type="MEROPS" id="M12.133"/>
<comment type="subcellular location">
    <subcellularLocation>
        <location evidence="2">Secreted</location>
    </subcellularLocation>
</comment>
<dbReference type="GO" id="GO:0090729">
    <property type="term" value="F:toxin activity"/>
    <property type="evidence" value="ECO:0007669"/>
    <property type="project" value="UniProtKB-KW"/>
</dbReference>
<proteinExistence type="evidence at transcript level"/>
<dbReference type="InterPro" id="IPR006586">
    <property type="entry name" value="ADAM_Cys-rich"/>
</dbReference>
<dbReference type="PROSITE" id="PS00427">
    <property type="entry name" value="DISINTEGRIN_1"/>
    <property type="match status" value="1"/>
</dbReference>
<feature type="disulfide bond" evidence="14">
    <location>
        <begin position="351"/>
        <end position="375"/>
    </location>
</feature>
<feature type="disulfide bond" evidence="13">
    <location>
        <begin position="462"/>
        <end position="482"/>
    </location>
</feature>
<keyword evidence="15" id="KW-0732">Signal</keyword>
<dbReference type="GO" id="GO:0004222">
    <property type="term" value="F:metalloendopeptidase activity"/>
    <property type="evidence" value="ECO:0007669"/>
    <property type="project" value="InterPro"/>
</dbReference>
<evidence type="ECO:0000256" key="11">
    <source>
        <dbReference type="ARBA" id="ARBA00023180"/>
    </source>
</evidence>
<evidence type="ECO:0000256" key="10">
    <source>
        <dbReference type="ARBA" id="ARBA00023157"/>
    </source>
</evidence>
<dbReference type="PANTHER" id="PTHR11905:SF32">
    <property type="entry name" value="DISINTEGRIN AND METALLOPROTEINASE DOMAIN-CONTAINING PROTEIN 28"/>
    <property type="match status" value="1"/>
</dbReference>
<dbReference type="InterPro" id="IPR001762">
    <property type="entry name" value="Disintegrin_dom"/>
</dbReference>
<evidence type="ECO:0000259" key="16">
    <source>
        <dbReference type="PROSITE" id="PS50214"/>
    </source>
</evidence>
<evidence type="ECO:0000256" key="13">
    <source>
        <dbReference type="PROSITE-ProRule" id="PRU00068"/>
    </source>
</evidence>
<keyword evidence="11" id="KW-0325">Glycoprotein</keyword>
<dbReference type="GO" id="GO:0006508">
    <property type="term" value="P:proteolysis"/>
    <property type="evidence" value="ECO:0007669"/>
    <property type="project" value="InterPro"/>
</dbReference>
<feature type="domain" description="Peptidase M12B" evidence="17">
    <location>
        <begin position="200"/>
        <end position="396"/>
    </location>
</feature>
<evidence type="ECO:0000256" key="1">
    <source>
        <dbReference type="ARBA" id="ARBA00001947"/>
    </source>
</evidence>
<evidence type="ECO:0000256" key="5">
    <source>
        <dbReference type="ARBA" id="ARBA00022723"/>
    </source>
</evidence>
<feature type="disulfide bond" evidence="14">
    <location>
        <begin position="311"/>
        <end position="391"/>
    </location>
</feature>
<accession>E9KNB4</accession>
<organism evidence="18">
    <name type="scientific">Echis carinatus sochureki</name>
    <name type="common">Saw-scaled viper</name>
    <dbReference type="NCBI Taxonomy" id="124223"/>
    <lineage>
        <taxon>Eukaryota</taxon>
        <taxon>Metazoa</taxon>
        <taxon>Chordata</taxon>
        <taxon>Craniata</taxon>
        <taxon>Vertebrata</taxon>
        <taxon>Euteleostomi</taxon>
        <taxon>Lepidosauria</taxon>
        <taxon>Squamata</taxon>
        <taxon>Bifurcata</taxon>
        <taxon>Unidentata</taxon>
        <taxon>Episquamata</taxon>
        <taxon>Toxicofera</taxon>
        <taxon>Serpentes</taxon>
        <taxon>Colubroidea</taxon>
        <taxon>Viperidae</taxon>
        <taxon>Viperinae</taxon>
        <taxon>Echis</taxon>
    </lineage>
</organism>
<evidence type="ECO:0000256" key="12">
    <source>
        <dbReference type="ARBA" id="ARBA00023240"/>
    </source>
</evidence>
<dbReference type="SMART" id="SM00050">
    <property type="entry name" value="DISIN"/>
    <property type="match status" value="1"/>
</dbReference>
<feature type="binding site" evidence="14">
    <location>
        <position position="336"/>
    </location>
    <ligand>
        <name>Zn(2+)</name>
        <dbReference type="ChEBI" id="CHEBI:29105"/>
        <note>catalytic</note>
    </ligand>
</feature>
<evidence type="ECO:0000256" key="7">
    <source>
        <dbReference type="ARBA" id="ARBA00022833"/>
    </source>
</evidence>
<dbReference type="InterPro" id="IPR036436">
    <property type="entry name" value="Disintegrin_dom_sf"/>
</dbReference>
<evidence type="ECO:0000256" key="6">
    <source>
        <dbReference type="ARBA" id="ARBA00022801"/>
    </source>
</evidence>
<evidence type="ECO:0000313" key="18">
    <source>
        <dbReference type="EMBL" id="ADW54356.1"/>
    </source>
</evidence>
<dbReference type="SUPFAM" id="SSF57552">
    <property type="entry name" value="Blood coagulation inhibitor (disintegrin)"/>
    <property type="match status" value="1"/>
</dbReference>
<keyword evidence="4" id="KW-0800">Toxin</keyword>
<feature type="binding site" evidence="14">
    <location>
        <position position="346"/>
    </location>
    <ligand>
        <name>Zn(2+)</name>
        <dbReference type="ChEBI" id="CHEBI:29105"/>
        <note>catalytic</note>
    </ligand>
</feature>
<evidence type="ECO:0000256" key="8">
    <source>
        <dbReference type="ARBA" id="ARBA00022837"/>
    </source>
</evidence>
<dbReference type="AlphaFoldDB" id="E9KNB4"/>
<dbReference type="Pfam" id="PF01421">
    <property type="entry name" value="Reprolysin"/>
    <property type="match status" value="1"/>
</dbReference>
<dbReference type="Pfam" id="PF08516">
    <property type="entry name" value="ADAM_CR"/>
    <property type="match status" value="1"/>
</dbReference>
<feature type="domain" description="Disintegrin" evidence="16">
    <location>
        <begin position="404"/>
        <end position="490"/>
    </location>
</feature>
<keyword evidence="5 14" id="KW-0479">Metal-binding</keyword>
<gene>
    <name evidence="18" type="primary">Ecs00087</name>
</gene>
<keyword evidence="3" id="KW-0964">Secreted</keyword>
<dbReference type="PROSITE" id="PS50214">
    <property type="entry name" value="DISINTEGRIN_2"/>
    <property type="match status" value="1"/>
</dbReference>
<dbReference type="GO" id="GO:0046872">
    <property type="term" value="F:metal ion binding"/>
    <property type="evidence" value="ECO:0007669"/>
    <property type="project" value="UniProtKB-KW"/>
</dbReference>
<keyword evidence="6" id="KW-0378">Hydrolase</keyword>
<dbReference type="PROSITE" id="PS50215">
    <property type="entry name" value="ADAM_MEPRO"/>
    <property type="match status" value="1"/>
</dbReference>
<dbReference type="InterPro" id="IPR034027">
    <property type="entry name" value="Reprolysin_adamalysin"/>
</dbReference>
<reference evidence="18" key="1">
    <citation type="submission" date="2010-03" db="EMBL/GenBank/DDBJ databases">
        <title>Selective snake venom: genomic basis of adaptation of venom composition in saw-scaled vipers (Serpentes: Viperidae: Echis) as a response to alterations in diet.</title>
        <authorList>
            <person name="Casewell N.R."/>
            <person name="Harrison R.A."/>
            <person name="Wagstaff S.C."/>
            <person name="Wuster W."/>
        </authorList>
    </citation>
    <scope>NUCLEOTIDE SEQUENCE</scope>
</reference>
<keyword evidence="8" id="KW-0106">Calcium</keyword>
<dbReference type="InterPro" id="IPR001590">
    <property type="entry name" value="Peptidase_M12B"/>
</dbReference>
<dbReference type="PANTHER" id="PTHR11905">
    <property type="entry name" value="ADAM A DISINTEGRIN AND METALLOPROTEASE DOMAIN"/>
    <property type="match status" value="1"/>
</dbReference>
<dbReference type="SUPFAM" id="SSF55486">
    <property type="entry name" value="Metalloproteases ('zincins'), catalytic domain"/>
    <property type="match status" value="1"/>
</dbReference>
<dbReference type="Pfam" id="PF01562">
    <property type="entry name" value="Pep_M12B_propep"/>
    <property type="match status" value="1"/>
</dbReference>
<dbReference type="InterPro" id="IPR002870">
    <property type="entry name" value="Peptidase_M12B_N"/>
</dbReference>
<feature type="active site" evidence="14">
    <location>
        <position position="337"/>
    </location>
</feature>
<dbReference type="Pfam" id="PF00200">
    <property type="entry name" value="Disintegrin"/>
    <property type="match status" value="1"/>
</dbReference>
<dbReference type="InterPro" id="IPR024079">
    <property type="entry name" value="MetalloPept_cat_dom_sf"/>
</dbReference>
<comment type="cofactor">
    <cofactor evidence="1">
        <name>Zn(2+)</name>
        <dbReference type="ChEBI" id="CHEBI:29105"/>
    </cofactor>
</comment>
<feature type="chain" id="PRO_5003241152" evidence="15">
    <location>
        <begin position="21"/>
        <end position="612"/>
    </location>
</feature>
<dbReference type="PRINTS" id="PR00289">
    <property type="entry name" value="DISINTEGRIN"/>
</dbReference>
<keyword evidence="7 14" id="KW-0862">Zinc</keyword>
<keyword evidence="12" id="KW-1199">Hemostasis impairing toxin</keyword>
<evidence type="ECO:0000256" key="9">
    <source>
        <dbReference type="ARBA" id="ARBA00023145"/>
    </source>
</evidence>
<evidence type="ECO:0000256" key="14">
    <source>
        <dbReference type="PROSITE-ProRule" id="PRU00276"/>
    </source>
</evidence>
<feature type="signal peptide" evidence="15">
    <location>
        <begin position="1"/>
        <end position="20"/>
    </location>
</feature>
<feature type="binding site" evidence="14">
    <location>
        <position position="340"/>
    </location>
    <ligand>
        <name>Zn(2+)</name>
        <dbReference type="ChEBI" id="CHEBI:29105"/>
        <note>catalytic</note>
    </ligand>
</feature>
<dbReference type="GO" id="GO:0005886">
    <property type="term" value="C:plasma membrane"/>
    <property type="evidence" value="ECO:0007669"/>
    <property type="project" value="TreeGrafter"/>
</dbReference>
<dbReference type="FunFam" id="4.10.70.10:FF:000001">
    <property type="entry name" value="Disintegrin and metalloproteinase domain-containing protein 22"/>
    <property type="match status" value="1"/>
</dbReference>
<evidence type="ECO:0000256" key="3">
    <source>
        <dbReference type="ARBA" id="ARBA00022525"/>
    </source>
</evidence>
<name>E9KNB4_ECHCS</name>
<dbReference type="CDD" id="cd04269">
    <property type="entry name" value="ZnMc_adamalysin_II_like"/>
    <property type="match status" value="1"/>
</dbReference>
<evidence type="ECO:0000256" key="2">
    <source>
        <dbReference type="ARBA" id="ARBA00004613"/>
    </source>
</evidence>